<keyword evidence="4" id="KW-0808">Transferase</keyword>
<reference evidence="9 10" key="1">
    <citation type="submission" date="2024-04" db="EMBL/GenBank/DDBJ databases">
        <authorList>
            <person name="Rising A."/>
            <person name="Reimegard J."/>
            <person name="Sonavane S."/>
            <person name="Akerstrom W."/>
            <person name="Nylinder S."/>
            <person name="Hedman E."/>
            <person name="Kallberg Y."/>
        </authorList>
    </citation>
    <scope>NUCLEOTIDE SEQUENCE [LARGE SCALE GENOMIC DNA]</scope>
</reference>
<feature type="domain" description="UBC core" evidence="8">
    <location>
        <begin position="19"/>
        <end position="165"/>
    </location>
</feature>
<dbReference type="SUPFAM" id="SSF54495">
    <property type="entry name" value="UBC-like"/>
    <property type="match status" value="1"/>
</dbReference>
<accession>A0AAV2BYB2</accession>
<dbReference type="EC" id="2.3.2.23" evidence="3"/>
<keyword evidence="5" id="KW-0547">Nucleotide-binding</keyword>
<evidence type="ECO:0000256" key="5">
    <source>
        <dbReference type="ARBA" id="ARBA00022741"/>
    </source>
</evidence>
<dbReference type="Proteomes" id="UP001497382">
    <property type="component" value="Unassembled WGS sequence"/>
</dbReference>
<comment type="pathway">
    <text evidence="2">Protein modification; protein ubiquitination.</text>
</comment>
<dbReference type="InterPro" id="IPR000608">
    <property type="entry name" value="UBC"/>
</dbReference>
<dbReference type="FunFam" id="3.10.110.10:FF:000101">
    <property type="entry name" value="Ubiquitin-conjugating enzyme E2 D2"/>
    <property type="match status" value="1"/>
</dbReference>
<organism evidence="9 10">
    <name type="scientific">Larinioides sclopetarius</name>
    <dbReference type="NCBI Taxonomy" id="280406"/>
    <lineage>
        <taxon>Eukaryota</taxon>
        <taxon>Metazoa</taxon>
        <taxon>Ecdysozoa</taxon>
        <taxon>Arthropoda</taxon>
        <taxon>Chelicerata</taxon>
        <taxon>Arachnida</taxon>
        <taxon>Araneae</taxon>
        <taxon>Araneomorphae</taxon>
        <taxon>Entelegynae</taxon>
        <taxon>Araneoidea</taxon>
        <taxon>Araneidae</taxon>
        <taxon>Larinioides</taxon>
    </lineage>
</organism>
<dbReference type="GO" id="GO:0005524">
    <property type="term" value="F:ATP binding"/>
    <property type="evidence" value="ECO:0007669"/>
    <property type="project" value="UniProtKB-KW"/>
</dbReference>
<dbReference type="PANTHER" id="PTHR24068">
    <property type="entry name" value="UBIQUITIN-CONJUGATING ENZYME E2"/>
    <property type="match status" value="1"/>
</dbReference>
<dbReference type="PROSITE" id="PS50127">
    <property type="entry name" value="UBC_2"/>
    <property type="match status" value="1"/>
</dbReference>
<dbReference type="Gene3D" id="3.10.110.10">
    <property type="entry name" value="Ubiquitin Conjugating Enzyme"/>
    <property type="match status" value="1"/>
</dbReference>
<dbReference type="EMBL" id="CAXIEN010000550">
    <property type="protein sequence ID" value="CAL1300348.1"/>
    <property type="molecule type" value="Genomic_DNA"/>
</dbReference>
<comment type="caution">
    <text evidence="9">The sequence shown here is derived from an EMBL/GenBank/DDBJ whole genome shotgun (WGS) entry which is preliminary data.</text>
</comment>
<dbReference type="SMART" id="SM00212">
    <property type="entry name" value="UBCc"/>
    <property type="match status" value="1"/>
</dbReference>
<evidence type="ECO:0000256" key="7">
    <source>
        <dbReference type="ARBA" id="ARBA00022840"/>
    </source>
</evidence>
<evidence type="ECO:0000313" key="10">
    <source>
        <dbReference type="Proteomes" id="UP001497382"/>
    </source>
</evidence>
<sequence length="186" mass="21292">MDSVPRLPLHHDFNYRRSFARRRLENELQDINREPPPLCSAVPVGDDLFHWRAAIMGPPDSPYYGGVFFLTLDIPANYPMVPPKVVFTTSIYHLNVKNDGALNSDIFGSQWTPAFTISKLLLSICSLLSNPDPRRAVFPERAAMFLTDRKMYEETAREWTRLYATEWASLMFAAFLSMTENGQLAM</sequence>
<evidence type="ECO:0000256" key="1">
    <source>
        <dbReference type="ARBA" id="ARBA00000485"/>
    </source>
</evidence>
<dbReference type="Pfam" id="PF00179">
    <property type="entry name" value="UQ_con"/>
    <property type="match status" value="1"/>
</dbReference>
<protein>
    <recommendedName>
        <fullName evidence="3">E2 ubiquitin-conjugating enzyme</fullName>
        <ecNumber evidence="3">2.3.2.23</ecNumber>
    </recommendedName>
</protein>
<evidence type="ECO:0000259" key="8">
    <source>
        <dbReference type="PROSITE" id="PS50127"/>
    </source>
</evidence>
<keyword evidence="10" id="KW-1185">Reference proteome</keyword>
<dbReference type="InterPro" id="IPR016135">
    <property type="entry name" value="UBQ-conjugating_enzyme/RWD"/>
</dbReference>
<gene>
    <name evidence="9" type="ORF">LARSCL_LOCUS21896</name>
</gene>
<evidence type="ECO:0000256" key="4">
    <source>
        <dbReference type="ARBA" id="ARBA00022679"/>
    </source>
</evidence>
<dbReference type="GO" id="GO:0061631">
    <property type="term" value="F:ubiquitin conjugating enzyme activity"/>
    <property type="evidence" value="ECO:0007669"/>
    <property type="project" value="UniProtKB-EC"/>
</dbReference>
<name>A0AAV2BYB2_9ARAC</name>
<comment type="catalytic activity">
    <reaction evidence="1">
        <text>S-ubiquitinyl-[E1 ubiquitin-activating enzyme]-L-cysteine + [E2 ubiquitin-conjugating enzyme]-L-cysteine = [E1 ubiquitin-activating enzyme]-L-cysteine + S-ubiquitinyl-[E2 ubiquitin-conjugating enzyme]-L-cysteine.</text>
        <dbReference type="EC" id="2.3.2.23"/>
    </reaction>
</comment>
<proteinExistence type="predicted"/>
<dbReference type="AlphaFoldDB" id="A0AAV2BYB2"/>
<dbReference type="GO" id="GO:0006511">
    <property type="term" value="P:ubiquitin-dependent protein catabolic process"/>
    <property type="evidence" value="ECO:0007669"/>
    <property type="project" value="UniProtKB-ARBA"/>
</dbReference>
<keyword evidence="6" id="KW-0833">Ubl conjugation pathway</keyword>
<evidence type="ECO:0000256" key="3">
    <source>
        <dbReference type="ARBA" id="ARBA00012486"/>
    </source>
</evidence>
<evidence type="ECO:0000256" key="6">
    <source>
        <dbReference type="ARBA" id="ARBA00022786"/>
    </source>
</evidence>
<keyword evidence="7" id="KW-0067">ATP-binding</keyword>
<evidence type="ECO:0000313" key="9">
    <source>
        <dbReference type="EMBL" id="CAL1300348.1"/>
    </source>
</evidence>
<evidence type="ECO:0000256" key="2">
    <source>
        <dbReference type="ARBA" id="ARBA00004906"/>
    </source>
</evidence>